<proteinExistence type="inferred from homology"/>
<evidence type="ECO:0000256" key="6">
    <source>
        <dbReference type="ARBA" id="ARBA00022694"/>
    </source>
</evidence>
<evidence type="ECO:0000256" key="4">
    <source>
        <dbReference type="ARBA" id="ARBA00022679"/>
    </source>
</evidence>
<keyword evidence="5 7" id="KW-0949">S-adenosyl-L-methionine</keyword>
<dbReference type="Gene3D" id="3.40.50.150">
    <property type="entry name" value="Vaccinia Virus protein VP39"/>
    <property type="match status" value="1"/>
</dbReference>
<name>A0A1B1AII5_9PROT</name>
<feature type="binding site" evidence="7">
    <location>
        <position position="153"/>
    </location>
    <ligand>
        <name>S-adenosyl-L-methionine</name>
        <dbReference type="ChEBI" id="CHEBI:59789"/>
    </ligand>
</feature>
<comment type="catalytic activity">
    <reaction evidence="1 7">
        <text>guanosine(46) in tRNA + S-adenosyl-L-methionine = N(7)-methylguanosine(46) in tRNA + S-adenosyl-L-homocysteine</text>
        <dbReference type="Rhea" id="RHEA:42708"/>
        <dbReference type="Rhea" id="RHEA-COMP:10188"/>
        <dbReference type="Rhea" id="RHEA-COMP:10189"/>
        <dbReference type="ChEBI" id="CHEBI:57856"/>
        <dbReference type="ChEBI" id="CHEBI:59789"/>
        <dbReference type="ChEBI" id="CHEBI:74269"/>
        <dbReference type="ChEBI" id="CHEBI:74480"/>
        <dbReference type="EC" id="2.1.1.33"/>
    </reaction>
</comment>
<protein>
    <recommendedName>
        <fullName evidence="7">tRNA (guanine-N(7)-)-methyltransferase</fullName>
        <ecNumber evidence="7">2.1.1.33</ecNumber>
    </recommendedName>
    <alternativeName>
        <fullName evidence="7">tRNA (guanine(46)-N(7))-methyltransferase</fullName>
    </alternativeName>
    <alternativeName>
        <fullName evidence="7">tRNA(m7G46)-methyltransferase</fullName>
    </alternativeName>
</protein>
<comment type="function">
    <text evidence="2 7">Catalyzes the formation of N(7)-methylguanine at position 46 (m7G46) in tRNA.</text>
</comment>
<comment type="pathway">
    <text evidence="7">tRNA modification; N(7)-methylguanine-tRNA biosynthesis.</text>
</comment>
<dbReference type="PROSITE" id="PS51625">
    <property type="entry name" value="SAM_MT_TRMB"/>
    <property type="match status" value="1"/>
</dbReference>
<evidence type="ECO:0000256" key="7">
    <source>
        <dbReference type="HAMAP-Rule" id="MF_01057"/>
    </source>
</evidence>
<feature type="binding site" evidence="7">
    <location>
        <begin position="227"/>
        <end position="230"/>
    </location>
    <ligand>
        <name>substrate</name>
    </ligand>
</feature>
<dbReference type="InterPro" id="IPR003358">
    <property type="entry name" value="tRNA_(Gua-N-7)_MeTrfase_Trmb"/>
</dbReference>
<feature type="binding site" evidence="7">
    <location>
        <position position="104"/>
    </location>
    <ligand>
        <name>S-adenosyl-L-methionine</name>
        <dbReference type="ChEBI" id="CHEBI:59789"/>
    </ligand>
</feature>
<dbReference type="Proteomes" id="UP000092498">
    <property type="component" value="Chromosome"/>
</dbReference>
<reference evidence="8 9" key="1">
    <citation type="submission" date="2015-11" db="EMBL/GenBank/DDBJ databases">
        <title>Whole-Genome Sequence of Candidatus Oderbacter manganicum from the National Park Lower Oder Valley, Germany.</title>
        <authorList>
            <person name="Braun B."/>
            <person name="Liere K."/>
            <person name="Szewzyk U."/>
        </authorList>
    </citation>
    <scope>NUCLEOTIDE SEQUENCE [LARGE SCALE GENOMIC DNA]</scope>
    <source>
        <strain evidence="8 9">OTSz_A_272</strain>
    </source>
</reference>
<evidence type="ECO:0000256" key="5">
    <source>
        <dbReference type="ARBA" id="ARBA00022691"/>
    </source>
</evidence>
<accession>A0A1B1AII5</accession>
<dbReference type="EC" id="2.1.1.33" evidence="7"/>
<comment type="similarity">
    <text evidence="7">Belongs to the class I-like SAM-binding methyltransferase superfamily. TrmB family.</text>
</comment>
<dbReference type="AlphaFoldDB" id="A0A1B1AII5"/>
<dbReference type="PANTHER" id="PTHR23417:SF14">
    <property type="entry name" value="PENTACOTRIPEPTIDE-REPEAT REGION OF PRORP DOMAIN-CONTAINING PROTEIN"/>
    <property type="match status" value="1"/>
</dbReference>
<dbReference type="CDD" id="cd02440">
    <property type="entry name" value="AdoMet_MTases"/>
    <property type="match status" value="1"/>
</dbReference>
<dbReference type="Pfam" id="PF02390">
    <property type="entry name" value="Methyltransf_4"/>
    <property type="match status" value="1"/>
</dbReference>
<dbReference type="InParanoid" id="A0A1B1AII5"/>
<keyword evidence="3 7" id="KW-0489">Methyltransferase</keyword>
<evidence type="ECO:0000256" key="1">
    <source>
        <dbReference type="ARBA" id="ARBA00000142"/>
    </source>
</evidence>
<dbReference type="RefSeq" id="WP_066771333.1">
    <property type="nucleotide sequence ID" value="NZ_CP013244.1"/>
</dbReference>
<dbReference type="UniPathway" id="UPA00989"/>
<dbReference type="STRING" id="1759059.ATE48_10820"/>
<dbReference type="PANTHER" id="PTHR23417">
    <property type="entry name" value="3-DEOXY-D-MANNO-OCTULOSONIC-ACID TRANSFERASE/TRNA GUANINE-N 7 - -METHYLTRANSFERASE"/>
    <property type="match status" value="1"/>
</dbReference>
<organism evidence="8 9">
    <name type="scientific">Candidatus Viadribacter manganicus</name>
    <dbReference type="NCBI Taxonomy" id="1759059"/>
    <lineage>
        <taxon>Bacteria</taxon>
        <taxon>Pseudomonadati</taxon>
        <taxon>Pseudomonadota</taxon>
        <taxon>Alphaproteobacteria</taxon>
        <taxon>Hyphomonadales</taxon>
        <taxon>Hyphomonadaceae</taxon>
        <taxon>Candidatus Viadribacter</taxon>
    </lineage>
</organism>
<dbReference type="GO" id="GO:0008176">
    <property type="term" value="F:tRNA (guanine(46)-N7)-methyltransferase activity"/>
    <property type="evidence" value="ECO:0007669"/>
    <property type="project" value="UniProtKB-UniRule"/>
</dbReference>
<keyword evidence="6 7" id="KW-0819">tRNA processing</keyword>
<keyword evidence="4 7" id="KW-0808">Transferase</keyword>
<dbReference type="InterPro" id="IPR029063">
    <property type="entry name" value="SAM-dependent_MTases_sf"/>
</dbReference>
<keyword evidence="9" id="KW-1185">Reference proteome</keyword>
<evidence type="ECO:0000313" key="8">
    <source>
        <dbReference type="EMBL" id="ANP46372.1"/>
    </source>
</evidence>
<dbReference type="FunCoup" id="A0A1B1AII5">
    <property type="interactions" value="331"/>
</dbReference>
<feature type="binding site" evidence="7">
    <location>
        <position position="131"/>
    </location>
    <ligand>
        <name>S-adenosyl-L-methionine</name>
        <dbReference type="ChEBI" id="CHEBI:59789"/>
    </ligand>
</feature>
<evidence type="ECO:0000256" key="3">
    <source>
        <dbReference type="ARBA" id="ARBA00022603"/>
    </source>
</evidence>
<feature type="binding site" evidence="7">
    <location>
        <position position="157"/>
    </location>
    <ligand>
        <name>substrate</name>
    </ligand>
</feature>
<evidence type="ECO:0000313" key="9">
    <source>
        <dbReference type="Proteomes" id="UP000092498"/>
    </source>
</evidence>
<evidence type="ECO:0000256" key="2">
    <source>
        <dbReference type="ARBA" id="ARBA00003015"/>
    </source>
</evidence>
<dbReference type="SUPFAM" id="SSF53335">
    <property type="entry name" value="S-adenosyl-L-methionine-dependent methyltransferases"/>
    <property type="match status" value="1"/>
</dbReference>
<dbReference type="KEGG" id="cbot:ATE48_10820"/>
<dbReference type="GO" id="GO:0043527">
    <property type="term" value="C:tRNA methyltransferase complex"/>
    <property type="evidence" value="ECO:0007669"/>
    <property type="project" value="TreeGrafter"/>
</dbReference>
<dbReference type="OrthoDB" id="9802090at2"/>
<dbReference type="InterPro" id="IPR055361">
    <property type="entry name" value="tRNA_methyltr_TrmB_bact"/>
</dbReference>
<dbReference type="NCBIfam" id="TIGR00091">
    <property type="entry name" value="tRNA (guanosine(46)-N7)-methyltransferase TrmB"/>
    <property type="match status" value="1"/>
</dbReference>
<sequence>MDEHRPLRTFGRIKARTLKPRQAGLMESLLPHLAVPEEGAIDVAQLFSGSPPPGGPGGGAPPIAHSGDTSVSREALVLEIGFGGGEHLVAQASARRWTRFIGVEPFLNGVASCLRHIEEANAQNIRLHSGDARDVIARLPDASLDGVYILFPDPWPKVRHHKRRLIQPEFLDELARVMKPGAELRFATDWANYASWTLEKVTRDARFMWLAESAEDWRAPWPGHVTTRYEAKKLGDCAPIWLRFMRAPIV</sequence>
<dbReference type="HAMAP" id="MF_01057">
    <property type="entry name" value="tRNA_methyltr_TrmB"/>
    <property type="match status" value="1"/>
</dbReference>
<feature type="binding site" evidence="7">
    <location>
        <position position="189"/>
    </location>
    <ligand>
        <name>substrate</name>
    </ligand>
</feature>
<feature type="binding site" evidence="7">
    <location>
        <position position="79"/>
    </location>
    <ligand>
        <name>S-adenosyl-L-methionine</name>
        <dbReference type="ChEBI" id="CHEBI:59789"/>
    </ligand>
</feature>
<gene>
    <name evidence="7" type="primary">trmB</name>
    <name evidence="8" type="ORF">ATE48_10820</name>
</gene>
<dbReference type="EMBL" id="CP013244">
    <property type="protein sequence ID" value="ANP46372.1"/>
    <property type="molecule type" value="Genomic_DNA"/>
</dbReference>
<comment type="caution">
    <text evidence="7">Lacks conserved residue(s) required for the propagation of feature annotation.</text>
</comment>